<organism evidence="8">
    <name type="scientific">Blastocystis hominis</name>
    <dbReference type="NCBI Taxonomy" id="12968"/>
    <lineage>
        <taxon>Eukaryota</taxon>
        <taxon>Sar</taxon>
        <taxon>Stramenopiles</taxon>
        <taxon>Bigyra</taxon>
        <taxon>Opalozoa</taxon>
        <taxon>Opalinata</taxon>
        <taxon>Blastocystidae</taxon>
        <taxon>Blastocystis</taxon>
    </lineage>
</organism>
<dbReference type="Pfam" id="PF05712">
    <property type="entry name" value="MRG"/>
    <property type="match status" value="1"/>
</dbReference>
<dbReference type="InterPro" id="IPR053820">
    <property type="entry name" value="MSL3_chromo-like"/>
</dbReference>
<dbReference type="Proteomes" id="UP000008312">
    <property type="component" value="Unassembled WGS sequence"/>
</dbReference>
<feature type="domain" description="MSL3 chromodomain-like" evidence="7">
    <location>
        <begin position="23"/>
        <end position="66"/>
    </location>
</feature>
<reference evidence="8" key="1">
    <citation type="submission" date="2010-02" db="EMBL/GenBank/DDBJ databases">
        <title>Sequencing and annotation of the Blastocystis hominis genome.</title>
        <authorList>
            <person name="Wincker P."/>
        </authorList>
    </citation>
    <scope>NUCLEOTIDE SEQUENCE</scope>
    <source>
        <strain evidence="8">Singapore isolate B</strain>
    </source>
</reference>
<protein>
    <submittedName>
        <fullName evidence="8">Uncharacterized protein</fullName>
    </submittedName>
</protein>
<dbReference type="Gene3D" id="2.30.30.140">
    <property type="match status" value="1"/>
</dbReference>
<gene>
    <name evidence="8" type="ORF">GSBLH_T00006788001</name>
</gene>
<evidence type="ECO:0000259" key="6">
    <source>
        <dbReference type="Pfam" id="PF05712"/>
    </source>
</evidence>
<dbReference type="GO" id="GO:0000123">
    <property type="term" value="C:histone acetyltransferase complex"/>
    <property type="evidence" value="ECO:0007669"/>
    <property type="project" value="TreeGrafter"/>
</dbReference>
<dbReference type="EMBL" id="FN668688">
    <property type="protein sequence ID" value="CBK24514.2"/>
    <property type="molecule type" value="Genomic_DNA"/>
</dbReference>
<dbReference type="InterPro" id="IPR026541">
    <property type="entry name" value="MRG_dom"/>
</dbReference>
<evidence type="ECO:0000313" key="9">
    <source>
        <dbReference type="Proteomes" id="UP000008312"/>
    </source>
</evidence>
<evidence type="ECO:0000313" key="8">
    <source>
        <dbReference type="EMBL" id="CBK24514.2"/>
    </source>
</evidence>
<keyword evidence="9" id="KW-1185">Reference proteome</keyword>
<dbReference type="GO" id="GO:0006355">
    <property type="term" value="P:regulation of DNA-templated transcription"/>
    <property type="evidence" value="ECO:0007669"/>
    <property type="project" value="InterPro"/>
</dbReference>
<dbReference type="PANTHER" id="PTHR10880:SF15">
    <property type="entry name" value="MSL COMPLEX SUBUNIT 3"/>
    <property type="match status" value="1"/>
</dbReference>
<evidence type="ECO:0000256" key="4">
    <source>
        <dbReference type="ARBA" id="ARBA00023163"/>
    </source>
</evidence>
<evidence type="ECO:0000256" key="1">
    <source>
        <dbReference type="ARBA" id="ARBA00004123"/>
    </source>
</evidence>
<dbReference type="Pfam" id="PF22732">
    <property type="entry name" value="MSL3_chromo-like"/>
    <property type="match status" value="1"/>
</dbReference>
<dbReference type="GeneID" id="24922912"/>
<evidence type="ECO:0000256" key="3">
    <source>
        <dbReference type="ARBA" id="ARBA00023015"/>
    </source>
</evidence>
<name>D8M8X5_BLAHO</name>
<evidence type="ECO:0000256" key="2">
    <source>
        <dbReference type="ARBA" id="ARBA00022853"/>
    </source>
</evidence>
<dbReference type="InterPro" id="IPR016197">
    <property type="entry name" value="Chromo-like_dom_sf"/>
</dbReference>
<keyword evidence="4" id="KW-0804">Transcription</keyword>
<comment type="subcellular location">
    <subcellularLocation>
        <location evidence="1">Nucleus</location>
    </subcellularLocation>
</comment>
<dbReference type="InterPro" id="IPR038217">
    <property type="entry name" value="MRG_C_sf"/>
</dbReference>
<dbReference type="GO" id="GO:0006325">
    <property type="term" value="P:chromatin organization"/>
    <property type="evidence" value="ECO:0007669"/>
    <property type="project" value="UniProtKB-KW"/>
</dbReference>
<keyword evidence="5" id="KW-0539">Nucleus</keyword>
<dbReference type="PANTHER" id="PTHR10880">
    <property type="entry name" value="MORTALITY FACTOR 4-LIKE PROTEIN"/>
    <property type="match status" value="1"/>
</dbReference>
<dbReference type="AlphaFoldDB" id="D8M8X5"/>
<dbReference type="OMA" id="HKFFDIE"/>
<accession>D8M8X5</accession>
<dbReference type="PROSITE" id="PS51640">
    <property type="entry name" value="MRG"/>
    <property type="match status" value="1"/>
</dbReference>
<dbReference type="InParanoid" id="D8M8X5"/>
<dbReference type="SUPFAM" id="SSF54160">
    <property type="entry name" value="Chromo domain-like"/>
    <property type="match status" value="1"/>
</dbReference>
<dbReference type="GO" id="GO:0005634">
    <property type="term" value="C:nucleus"/>
    <property type="evidence" value="ECO:0007669"/>
    <property type="project" value="UniProtKB-SubCell"/>
</dbReference>
<keyword evidence="2" id="KW-0156">Chromatin regulator</keyword>
<dbReference type="InterPro" id="IPR008676">
    <property type="entry name" value="MRG"/>
</dbReference>
<dbReference type="Gene3D" id="1.10.274.30">
    <property type="entry name" value="MRG domain"/>
    <property type="match status" value="1"/>
</dbReference>
<proteinExistence type="predicted"/>
<dbReference type="RefSeq" id="XP_012898562.1">
    <property type="nucleotide sequence ID" value="XM_013043108.1"/>
</dbReference>
<dbReference type="OrthoDB" id="124855at2759"/>
<sequence>MEEEVTFQVNESVIIEDKGLFYEGRILDVKNGKYYVHFSGWPKRYDKWVEFDDLNKQNEMNRALMKMNNKSNKDKENKPYFKTSLLSELNMVSEIKQKYKFPFLLKQRLVEEWYIVKNRKLFIPLPRSPNIKQILQLWESECKSESSVAHQSAIELIEGLMYYMKNCMDKSIIYHEEESQFCQVNDIKNVNYVEMYGAEHLLRAVYMLPILYSSADISEKESEQIHEVVFSLYQFLLRHPQYFCSFDEYTSLEESIKNLV</sequence>
<keyword evidence="3" id="KW-0805">Transcription regulation</keyword>
<evidence type="ECO:0000256" key="5">
    <source>
        <dbReference type="ARBA" id="ARBA00023242"/>
    </source>
</evidence>
<feature type="domain" description="MRG" evidence="6">
    <location>
        <begin position="90"/>
        <end position="250"/>
    </location>
</feature>
<evidence type="ECO:0000259" key="7">
    <source>
        <dbReference type="Pfam" id="PF22732"/>
    </source>
</evidence>